<gene>
    <name evidence="3" type="ORF">RhiirA4_423008</name>
</gene>
<dbReference type="AlphaFoldDB" id="A0A2I1GSH1"/>
<feature type="transmembrane region" description="Helical" evidence="2">
    <location>
        <begin position="210"/>
        <end position="229"/>
    </location>
</feature>
<name>A0A2I1GSH1_9GLOM</name>
<keyword evidence="2" id="KW-0812">Transmembrane</keyword>
<protein>
    <submittedName>
        <fullName evidence="3">Uncharacterized protein</fullName>
    </submittedName>
</protein>
<dbReference type="EMBL" id="LLXI01000751">
    <property type="protein sequence ID" value="PKY49504.1"/>
    <property type="molecule type" value="Genomic_DNA"/>
</dbReference>
<keyword evidence="2" id="KW-1133">Transmembrane helix</keyword>
<evidence type="ECO:0000256" key="2">
    <source>
        <dbReference type="SAM" id="Phobius"/>
    </source>
</evidence>
<sequence length="397" mass="46860">MEESNEINREEPKEVTKFTDELNKISELMKGLNEIEELKGQLNKAVDLMNRLKEKEPMSQNEHTTRENEHTTREKEHTTRENEHTTRENEHTTRENELATSENELTTNENKLIINELEKLERFKKELEILESFKRDSVEKLEDQNNMTNVKRNSVWGEVKRWSNIFSSKFISFQKKYEKKAIKVIEGDQPAEKKYRKISKWLRDYKDNQIIVIIFTILAGVDISHLELLGSNLRIKIRSFSFRSLKTQNIDVNFNAELSHAAKQSLFWGDITNIFIEDISAIIIQINTVIFAGTYWYSKSLERYNHNLLFYNFGTIHMIKSEAIIPILIIPKFIILTLNISTLIILLSPDNLHYNDIFVFQSGFVSQNVIKNYLELLKLYRCFRYIAETDQITYITC</sequence>
<evidence type="ECO:0000313" key="3">
    <source>
        <dbReference type="EMBL" id="PKY49504.1"/>
    </source>
</evidence>
<keyword evidence="4" id="KW-1185">Reference proteome</keyword>
<proteinExistence type="predicted"/>
<reference evidence="3 4" key="1">
    <citation type="submission" date="2015-10" db="EMBL/GenBank/DDBJ databases">
        <title>Genome analyses suggest a sexual origin of heterokaryosis in a supposedly ancient asexual fungus.</title>
        <authorList>
            <person name="Ropars J."/>
            <person name="Sedzielewska K."/>
            <person name="Noel J."/>
            <person name="Charron P."/>
            <person name="Farinelli L."/>
            <person name="Marton T."/>
            <person name="Kruger M."/>
            <person name="Pelin A."/>
            <person name="Brachmann A."/>
            <person name="Corradi N."/>
        </authorList>
    </citation>
    <scope>NUCLEOTIDE SEQUENCE [LARGE SCALE GENOMIC DNA]</scope>
    <source>
        <strain evidence="3 4">A4</strain>
    </source>
</reference>
<dbReference type="Proteomes" id="UP000234323">
    <property type="component" value="Unassembled WGS sequence"/>
</dbReference>
<feature type="compositionally biased region" description="Basic and acidic residues" evidence="1">
    <location>
        <begin position="53"/>
        <end position="97"/>
    </location>
</feature>
<organism evidence="3 4">
    <name type="scientific">Rhizophagus irregularis</name>
    <dbReference type="NCBI Taxonomy" id="588596"/>
    <lineage>
        <taxon>Eukaryota</taxon>
        <taxon>Fungi</taxon>
        <taxon>Fungi incertae sedis</taxon>
        <taxon>Mucoromycota</taxon>
        <taxon>Glomeromycotina</taxon>
        <taxon>Glomeromycetes</taxon>
        <taxon>Glomerales</taxon>
        <taxon>Glomeraceae</taxon>
        <taxon>Rhizophagus</taxon>
    </lineage>
</organism>
<accession>A0A2I1GSH1</accession>
<comment type="caution">
    <text evidence="3">The sequence shown here is derived from an EMBL/GenBank/DDBJ whole genome shotgun (WGS) entry which is preliminary data.</text>
</comment>
<feature type="transmembrane region" description="Helical" evidence="2">
    <location>
        <begin position="323"/>
        <end position="347"/>
    </location>
</feature>
<keyword evidence="2" id="KW-0472">Membrane</keyword>
<evidence type="ECO:0000313" key="4">
    <source>
        <dbReference type="Proteomes" id="UP000234323"/>
    </source>
</evidence>
<feature type="region of interest" description="Disordered" evidence="1">
    <location>
        <begin position="53"/>
        <end position="103"/>
    </location>
</feature>
<evidence type="ECO:0000256" key="1">
    <source>
        <dbReference type="SAM" id="MobiDB-lite"/>
    </source>
</evidence>